<dbReference type="HOGENOM" id="CLU_1697731_0_0_1"/>
<keyword evidence="1" id="KW-0812">Transmembrane</keyword>
<dbReference type="EnsemblMetazoa" id="SMAR004307-RA">
    <property type="protein sequence ID" value="SMAR004307-PA"/>
    <property type="gene ID" value="SMAR004307"/>
</dbReference>
<name>T1IT63_STRMM</name>
<dbReference type="Proteomes" id="UP000014500">
    <property type="component" value="Unassembled WGS sequence"/>
</dbReference>
<feature type="transmembrane region" description="Helical" evidence="1">
    <location>
        <begin position="98"/>
        <end position="118"/>
    </location>
</feature>
<reference evidence="2" key="2">
    <citation type="submission" date="2015-02" db="UniProtKB">
        <authorList>
            <consortium name="EnsemblMetazoa"/>
        </authorList>
    </citation>
    <scope>IDENTIFICATION</scope>
</reference>
<keyword evidence="3" id="KW-1185">Reference proteome</keyword>
<proteinExistence type="predicted"/>
<dbReference type="AlphaFoldDB" id="T1IT63"/>
<dbReference type="EMBL" id="JH431465">
    <property type="status" value="NOT_ANNOTATED_CDS"/>
    <property type="molecule type" value="Genomic_DNA"/>
</dbReference>
<evidence type="ECO:0000313" key="2">
    <source>
        <dbReference type="EnsemblMetazoa" id="SMAR004307-PA"/>
    </source>
</evidence>
<accession>T1IT63</accession>
<organism evidence="2 3">
    <name type="scientific">Strigamia maritima</name>
    <name type="common">European centipede</name>
    <name type="synonym">Geophilus maritimus</name>
    <dbReference type="NCBI Taxonomy" id="126957"/>
    <lineage>
        <taxon>Eukaryota</taxon>
        <taxon>Metazoa</taxon>
        <taxon>Ecdysozoa</taxon>
        <taxon>Arthropoda</taxon>
        <taxon>Myriapoda</taxon>
        <taxon>Chilopoda</taxon>
        <taxon>Pleurostigmophora</taxon>
        <taxon>Geophilomorpha</taxon>
        <taxon>Linotaeniidae</taxon>
        <taxon>Strigamia</taxon>
    </lineage>
</organism>
<feature type="transmembrane region" description="Helical" evidence="1">
    <location>
        <begin position="73"/>
        <end position="91"/>
    </location>
</feature>
<keyword evidence="1" id="KW-0472">Membrane</keyword>
<evidence type="ECO:0000313" key="3">
    <source>
        <dbReference type="Proteomes" id="UP000014500"/>
    </source>
</evidence>
<protein>
    <submittedName>
        <fullName evidence="2">Uncharacterized protein</fullName>
    </submittedName>
</protein>
<keyword evidence="1" id="KW-1133">Transmembrane helix</keyword>
<reference evidence="3" key="1">
    <citation type="submission" date="2011-05" db="EMBL/GenBank/DDBJ databases">
        <authorList>
            <person name="Richards S.R."/>
            <person name="Qu J."/>
            <person name="Jiang H."/>
            <person name="Jhangiani S.N."/>
            <person name="Agravi P."/>
            <person name="Goodspeed R."/>
            <person name="Gross S."/>
            <person name="Mandapat C."/>
            <person name="Jackson L."/>
            <person name="Mathew T."/>
            <person name="Pu L."/>
            <person name="Thornton R."/>
            <person name="Saada N."/>
            <person name="Wilczek-Boney K.B."/>
            <person name="Lee S."/>
            <person name="Kovar C."/>
            <person name="Wu Y."/>
            <person name="Scherer S.E."/>
            <person name="Worley K.C."/>
            <person name="Muzny D.M."/>
            <person name="Gibbs R."/>
        </authorList>
    </citation>
    <scope>NUCLEOTIDE SEQUENCE</scope>
    <source>
        <strain evidence="3">Brora</strain>
    </source>
</reference>
<sequence length="155" mass="16942">MQTFSTLSIRKTVLHRSTLTQLYTTKMMSKWSVVVSVIVIITLMSSVNAGDIFGGADLIEDFIRPIMSTLCQIPMAGNYIAAIANSISFALDKMSKYYFVFCVFGIAIAFLASTANAGEIAKQVVKPFCRFAIVEEILNGLGKLIGISELCSKSY</sequence>
<evidence type="ECO:0000256" key="1">
    <source>
        <dbReference type="SAM" id="Phobius"/>
    </source>
</evidence>